<evidence type="ECO:0000256" key="1">
    <source>
        <dbReference type="SAM" id="Phobius"/>
    </source>
</evidence>
<sequence length="61" mass="7013">MPDMIFVILAPVFLFVFNTLTNELCSRKSIPDETQPSVFRTINVLITILLISAYVENIFTY</sequence>
<dbReference type="Proteomes" id="UP001139011">
    <property type="component" value="Unassembled WGS sequence"/>
</dbReference>
<proteinExistence type="predicted"/>
<dbReference type="EMBL" id="JAIWJX010000002">
    <property type="protein sequence ID" value="MCK6255873.1"/>
    <property type="molecule type" value="Genomic_DNA"/>
</dbReference>
<accession>A0A9X1X8I9</accession>
<comment type="caution">
    <text evidence="2">The sequence shown here is derived from an EMBL/GenBank/DDBJ whole genome shotgun (WGS) entry which is preliminary data.</text>
</comment>
<keyword evidence="3" id="KW-1185">Reference proteome</keyword>
<keyword evidence="1" id="KW-0472">Membrane</keyword>
<evidence type="ECO:0000313" key="2">
    <source>
        <dbReference type="EMBL" id="MCK6255873.1"/>
    </source>
</evidence>
<keyword evidence="1" id="KW-1133">Transmembrane helix</keyword>
<dbReference type="RefSeq" id="WP_248254754.1">
    <property type="nucleotide sequence ID" value="NZ_JAIWJX010000002.1"/>
</dbReference>
<keyword evidence="1" id="KW-0812">Transmembrane</keyword>
<dbReference type="AlphaFoldDB" id="A0A9X1X8I9"/>
<organism evidence="2 3">
    <name type="scientific">Fictibacillus marinisediminis</name>
    <dbReference type="NCBI Taxonomy" id="2878389"/>
    <lineage>
        <taxon>Bacteria</taxon>
        <taxon>Bacillati</taxon>
        <taxon>Bacillota</taxon>
        <taxon>Bacilli</taxon>
        <taxon>Bacillales</taxon>
        <taxon>Fictibacillaceae</taxon>
        <taxon>Fictibacillus</taxon>
    </lineage>
</organism>
<name>A0A9X1X8I9_9BACL</name>
<gene>
    <name evidence="2" type="ORF">LCY76_04545</name>
</gene>
<reference evidence="2" key="1">
    <citation type="submission" date="2021-09" db="EMBL/GenBank/DDBJ databases">
        <title>Genome analysis of Fictibacillus sp. KIGAM418 isolated from marine sediment.</title>
        <authorList>
            <person name="Seo M.-J."/>
            <person name="Cho E.-S."/>
            <person name="Hwang C.Y."/>
        </authorList>
    </citation>
    <scope>NUCLEOTIDE SEQUENCE</scope>
    <source>
        <strain evidence="2">KIGAM418</strain>
    </source>
</reference>
<protein>
    <submittedName>
        <fullName evidence="2">Uncharacterized protein</fullName>
    </submittedName>
</protein>
<evidence type="ECO:0000313" key="3">
    <source>
        <dbReference type="Proteomes" id="UP001139011"/>
    </source>
</evidence>
<feature type="transmembrane region" description="Helical" evidence="1">
    <location>
        <begin position="37"/>
        <end position="55"/>
    </location>
</feature>